<organism evidence="2 3">
    <name type="scientific">Hyalangium minutum</name>
    <dbReference type="NCBI Taxonomy" id="394096"/>
    <lineage>
        <taxon>Bacteria</taxon>
        <taxon>Pseudomonadati</taxon>
        <taxon>Myxococcota</taxon>
        <taxon>Myxococcia</taxon>
        <taxon>Myxococcales</taxon>
        <taxon>Cystobacterineae</taxon>
        <taxon>Archangiaceae</taxon>
        <taxon>Hyalangium</taxon>
    </lineage>
</organism>
<protein>
    <submittedName>
        <fullName evidence="2">Uncharacterized protein</fullName>
    </submittedName>
</protein>
<dbReference type="Proteomes" id="UP000028725">
    <property type="component" value="Unassembled WGS sequence"/>
</dbReference>
<dbReference type="EMBL" id="JMCB01000020">
    <property type="protein sequence ID" value="KFE62775.1"/>
    <property type="molecule type" value="Genomic_DNA"/>
</dbReference>
<reference evidence="2 3" key="1">
    <citation type="submission" date="2014-04" db="EMBL/GenBank/DDBJ databases">
        <title>Genome assembly of Hyalangium minutum DSM 14724.</title>
        <authorList>
            <person name="Sharma G."/>
            <person name="Subramanian S."/>
        </authorList>
    </citation>
    <scope>NUCLEOTIDE SEQUENCE [LARGE SCALE GENOMIC DNA]</scope>
    <source>
        <strain evidence="2 3">DSM 14724</strain>
    </source>
</reference>
<keyword evidence="3" id="KW-1185">Reference proteome</keyword>
<proteinExistence type="predicted"/>
<accession>A0A085W512</accession>
<feature type="compositionally biased region" description="Basic and acidic residues" evidence="1">
    <location>
        <begin position="1"/>
        <end position="10"/>
    </location>
</feature>
<name>A0A085W512_9BACT</name>
<comment type="caution">
    <text evidence="2">The sequence shown here is derived from an EMBL/GenBank/DDBJ whole genome shotgun (WGS) entry which is preliminary data.</text>
</comment>
<feature type="region of interest" description="Disordered" evidence="1">
    <location>
        <begin position="1"/>
        <end position="40"/>
    </location>
</feature>
<evidence type="ECO:0000256" key="1">
    <source>
        <dbReference type="SAM" id="MobiDB-lite"/>
    </source>
</evidence>
<evidence type="ECO:0000313" key="2">
    <source>
        <dbReference type="EMBL" id="KFE62775.1"/>
    </source>
</evidence>
<evidence type="ECO:0000313" key="3">
    <source>
        <dbReference type="Proteomes" id="UP000028725"/>
    </source>
</evidence>
<dbReference type="AlphaFoldDB" id="A0A085W512"/>
<gene>
    <name evidence="2" type="ORF">DB31_3889</name>
</gene>
<feature type="compositionally biased region" description="Basic residues" evidence="1">
    <location>
        <begin position="31"/>
        <end position="40"/>
    </location>
</feature>
<dbReference type="STRING" id="394096.DB31_3889"/>
<sequence>MCEHILEVRRQHGASTEIRGPSGERQATPRQFRRIGRTGR</sequence>